<evidence type="ECO:0000313" key="2">
    <source>
        <dbReference type="EMBL" id="MFC3958834.1"/>
    </source>
</evidence>
<evidence type="ECO:0000313" key="3">
    <source>
        <dbReference type="Proteomes" id="UP001595846"/>
    </source>
</evidence>
<dbReference type="Pfam" id="PF04307">
    <property type="entry name" value="YdjM"/>
    <property type="match status" value="1"/>
</dbReference>
<keyword evidence="1" id="KW-0812">Transmembrane</keyword>
<dbReference type="Proteomes" id="UP001595846">
    <property type="component" value="Unassembled WGS sequence"/>
</dbReference>
<dbReference type="AlphaFoldDB" id="A0ABD5NPH1"/>
<sequence>MDPARAVFLAVAFATHAFLGYALVRSLTAANPRLGVLFGLLPDADFLFPAALEWPFVHRGLSHSPFALLVFVVGALVVRDRTTALAVALAYGSHLLLDSLSPAGIQWLFPLRTTWSPGLSIHTVIDTPVLWAGCLVLLAWRTDALDPLLARLPVDSDRLGVG</sequence>
<reference evidence="2 3" key="1">
    <citation type="journal article" date="2019" name="Int. J. Syst. Evol. Microbiol.">
        <title>The Global Catalogue of Microorganisms (GCM) 10K type strain sequencing project: providing services to taxonomists for standard genome sequencing and annotation.</title>
        <authorList>
            <consortium name="The Broad Institute Genomics Platform"/>
            <consortium name="The Broad Institute Genome Sequencing Center for Infectious Disease"/>
            <person name="Wu L."/>
            <person name="Ma J."/>
        </authorList>
    </citation>
    <scope>NUCLEOTIDE SEQUENCE [LARGE SCALE GENOMIC DNA]</scope>
    <source>
        <strain evidence="2 3">IBRC-M 10256</strain>
    </source>
</reference>
<proteinExistence type="predicted"/>
<gene>
    <name evidence="2" type="ORF">ACFOUR_10710</name>
</gene>
<dbReference type="EMBL" id="JBHSAQ010000007">
    <property type="protein sequence ID" value="MFC3958834.1"/>
    <property type="molecule type" value="Genomic_DNA"/>
</dbReference>
<evidence type="ECO:0000256" key="1">
    <source>
        <dbReference type="SAM" id="Phobius"/>
    </source>
</evidence>
<feature type="transmembrane region" description="Helical" evidence="1">
    <location>
        <begin position="6"/>
        <end position="24"/>
    </location>
</feature>
<keyword evidence="1" id="KW-1133">Transmembrane helix</keyword>
<feature type="transmembrane region" description="Helical" evidence="1">
    <location>
        <begin position="60"/>
        <end position="78"/>
    </location>
</feature>
<name>A0ABD5NPH1_9EURY</name>
<dbReference type="GO" id="GO:0016787">
    <property type="term" value="F:hydrolase activity"/>
    <property type="evidence" value="ECO:0007669"/>
    <property type="project" value="UniProtKB-KW"/>
</dbReference>
<accession>A0ABD5NPH1</accession>
<keyword evidence="2" id="KW-0378">Hydrolase</keyword>
<organism evidence="2 3">
    <name type="scientific">Halovivax cerinus</name>
    <dbReference type="NCBI Taxonomy" id="1487865"/>
    <lineage>
        <taxon>Archaea</taxon>
        <taxon>Methanobacteriati</taxon>
        <taxon>Methanobacteriota</taxon>
        <taxon>Stenosarchaea group</taxon>
        <taxon>Halobacteria</taxon>
        <taxon>Halobacteriales</taxon>
        <taxon>Natrialbaceae</taxon>
        <taxon>Halovivax</taxon>
    </lineage>
</organism>
<keyword evidence="3" id="KW-1185">Reference proteome</keyword>
<dbReference type="InterPro" id="IPR007404">
    <property type="entry name" value="YdjM-like"/>
</dbReference>
<dbReference type="GeneID" id="73901771"/>
<keyword evidence="1" id="KW-0472">Membrane</keyword>
<comment type="caution">
    <text evidence="2">The sequence shown here is derived from an EMBL/GenBank/DDBJ whole genome shotgun (WGS) entry which is preliminary data.</text>
</comment>
<protein>
    <submittedName>
        <fullName evidence="2">Metal-dependent hydrolase</fullName>
    </submittedName>
</protein>
<dbReference type="RefSeq" id="WP_256532668.1">
    <property type="nucleotide sequence ID" value="NZ_CP101824.1"/>
</dbReference>